<dbReference type="GO" id="GO:0043590">
    <property type="term" value="C:bacterial nucleoid"/>
    <property type="evidence" value="ECO:0007669"/>
    <property type="project" value="TreeGrafter"/>
</dbReference>
<dbReference type="GO" id="GO:0006302">
    <property type="term" value="P:double-strand break repair"/>
    <property type="evidence" value="ECO:0007669"/>
    <property type="project" value="TreeGrafter"/>
</dbReference>
<dbReference type="InterPro" id="IPR042242">
    <property type="entry name" value="RecO_C"/>
</dbReference>
<evidence type="ECO:0000259" key="8">
    <source>
        <dbReference type="Pfam" id="PF11967"/>
    </source>
</evidence>
<dbReference type="AlphaFoldDB" id="A0A2S7ITX2"/>
<dbReference type="Pfam" id="PF11967">
    <property type="entry name" value="RecO_N"/>
    <property type="match status" value="1"/>
</dbReference>
<keyword evidence="10" id="KW-1185">Reference proteome</keyword>
<accession>A0A2S7ITX2</accession>
<organism evidence="9 10">
    <name type="scientific">Siphonobacter curvatus</name>
    <dbReference type="NCBI Taxonomy" id="2094562"/>
    <lineage>
        <taxon>Bacteria</taxon>
        <taxon>Pseudomonadati</taxon>
        <taxon>Bacteroidota</taxon>
        <taxon>Cytophagia</taxon>
        <taxon>Cytophagales</taxon>
        <taxon>Cytophagaceae</taxon>
        <taxon>Siphonobacter</taxon>
    </lineage>
</organism>
<dbReference type="GO" id="GO:0006310">
    <property type="term" value="P:DNA recombination"/>
    <property type="evidence" value="ECO:0007669"/>
    <property type="project" value="UniProtKB-UniRule"/>
</dbReference>
<dbReference type="InterPro" id="IPR012340">
    <property type="entry name" value="NA-bd_OB-fold"/>
</dbReference>
<evidence type="ECO:0000256" key="5">
    <source>
        <dbReference type="ARBA" id="ARBA00023204"/>
    </source>
</evidence>
<keyword evidence="5 7" id="KW-0234">DNA repair</keyword>
<dbReference type="PANTHER" id="PTHR33991:SF1">
    <property type="entry name" value="DNA REPAIR PROTEIN RECO"/>
    <property type="match status" value="1"/>
</dbReference>
<dbReference type="PANTHER" id="PTHR33991">
    <property type="entry name" value="DNA REPAIR PROTEIN RECO"/>
    <property type="match status" value="1"/>
</dbReference>
<keyword evidence="3 7" id="KW-0227">DNA damage</keyword>
<dbReference type="InterPro" id="IPR037278">
    <property type="entry name" value="ARFGAP/RecO"/>
</dbReference>
<dbReference type="NCBIfam" id="TIGR00613">
    <property type="entry name" value="reco"/>
    <property type="match status" value="1"/>
</dbReference>
<dbReference type="EMBL" id="PTRA01000001">
    <property type="protein sequence ID" value="PQA61106.1"/>
    <property type="molecule type" value="Genomic_DNA"/>
</dbReference>
<dbReference type="Gene3D" id="2.40.50.140">
    <property type="entry name" value="Nucleic acid-binding proteins"/>
    <property type="match status" value="1"/>
</dbReference>
<dbReference type="Proteomes" id="UP000239590">
    <property type="component" value="Unassembled WGS sequence"/>
</dbReference>
<evidence type="ECO:0000256" key="4">
    <source>
        <dbReference type="ARBA" id="ARBA00023172"/>
    </source>
</evidence>
<sequence length="225" mass="26148">MLQKTRGLVLNYLRYRETSIIVKIYTEEFGLQTYIENGVRSSKGKNKIALFQPLTLLDLVVYFKESAGIQRISELKVNHPYQSIPFDVTKSTIALFITEILGKTLKEESSNPSLFGFLRESLLWLDQATTGYENFHVWFLLRFSFYLGFEPQSAQQLSQELTDAGYRVYDEEALSRLDDLRTDPDTKVSRSIRNYLLEILLKFYELHVDGMGEVRSLEVLRTIFS</sequence>
<evidence type="ECO:0000313" key="9">
    <source>
        <dbReference type="EMBL" id="PQA61106.1"/>
    </source>
</evidence>
<comment type="similarity">
    <text evidence="1 7">Belongs to the RecO family.</text>
</comment>
<dbReference type="HAMAP" id="MF_00201">
    <property type="entry name" value="RecO"/>
    <property type="match status" value="1"/>
</dbReference>
<evidence type="ECO:0000256" key="6">
    <source>
        <dbReference type="ARBA" id="ARBA00033409"/>
    </source>
</evidence>
<dbReference type="OrthoDB" id="9789152at2"/>
<comment type="caution">
    <text evidence="9">The sequence shown here is derived from an EMBL/GenBank/DDBJ whole genome shotgun (WGS) entry which is preliminary data.</text>
</comment>
<dbReference type="SUPFAM" id="SSF57863">
    <property type="entry name" value="ArfGap/RecO-like zinc finger"/>
    <property type="match status" value="1"/>
</dbReference>
<protein>
    <recommendedName>
        <fullName evidence="2 7">DNA repair protein RecO</fullName>
    </recommendedName>
    <alternativeName>
        <fullName evidence="6 7">Recombination protein O</fullName>
    </alternativeName>
</protein>
<name>A0A2S7ITX2_9BACT</name>
<dbReference type="InterPro" id="IPR003717">
    <property type="entry name" value="RecO"/>
</dbReference>
<comment type="function">
    <text evidence="7">Involved in DNA repair and RecF pathway recombination.</text>
</comment>
<dbReference type="RefSeq" id="WP_094808281.1">
    <property type="nucleotide sequence ID" value="NZ_PTRA01000001.1"/>
</dbReference>
<evidence type="ECO:0000256" key="1">
    <source>
        <dbReference type="ARBA" id="ARBA00007452"/>
    </source>
</evidence>
<evidence type="ECO:0000256" key="7">
    <source>
        <dbReference type="HAMAP-Rule" id="MF_00201"/>
    </source>
</evidence>
<evidence type="ECO:0000256" key="2">
    <source>
        <dbReference type="ARBA" id="ARBA00021310"/>
    </source>
</evidence>
<feature type="domain" description="DNA replication/recombination mediator RecO N-terminal" evidence="8">
    <location>
        <begin position="1"/>
        <end position="80"/>
    </location>
</feature>
<evidence type="ECO:0000313" key="10">
    <source>
        <dbReference type="Proteomes" id="UP000239590"/>
    </source>
</evidence>
<dbReference type="SUPFAM" id="SSF50249">
    <property type="entry name" value="Nucleic acid-binding proteins"/>
    <property type="match status" value="1"/>
</dbReference>
<evidence type="ECO:0000256" key="3">
    <source>
        <dbReference type="ARBA" id="ARBA00022763"/>
    </source>
</evidence>
<keyword evidence="4 7" id="KW-0233">DNA recombination</keyword>
<dbReference type="Pfam" id="PF02565">
    <property type="entry name" value="RecO_C"/>
    <property type="match status" value="1"/>
</dbReference>
<gene>
    <name evidence="7 9" type="primary">recO</name>
    <name evidence="9" type="ORF">C5O19_13660</name>
</gene>
<dbReference type="Gene3D" id="1.20.1440.120">
    <property type="entry name" value="Recombination protein O, C-terminal domain"/>
    <property type="match status" value="1"/>
</dbReference>
<reference evidence="10" key="1">
    <citation type="submission" date="2018-02" db="EMBL/GenBank/DDBJ databases">
        <title>Genome sequencing of Solimonas sp. HR-BB.</title>
        <authorList>
            <person name="Lee Y."/>
            <person name="Jeon C.O."/>
        </authorList>
    </citation>
    <scope>NUCLEOTIDE SEQUENCE [LARGE SCALE GENOMIC DNA]</scope>
    <source>
        <strain evidence="10">HR-U</strain>
    </source>
</reference>
<dbReference type="InterPro" id="IPR022572">
    <property type="entry name" value="DNA_rep/recomb_RecO_N"/>
</dbReference>
<proteinExistence type="inferred from homology"/>